<protein>
    <submittedName>
        <fullName evidence="1">Uncharacterized protein</fullName>
    </submittedName>
</protein>
<accession>A0A7I9YPE6</accession>
<organism evidence="1 2">
    <name type="scientific">Mycobacterium bourgelatii</name>
    <dbReference type="NCBI Taxonomy" id="1273442"/>
    <lineage>
        <taxon>Bacteria</taxon>
        <taxon>Bacillati</taxon>
        <taxon>Actinomycetota</taxon>
        <taxon>Actinomycetes</taxon>
        <taxon>Mycobacteriales</taxon>
        <taxon>Mycobacteriaceae</taxon>
        <taxon>Mycobacterium</taxon>
    </lineage>
</organism>
<sequence length="115" mass="12815">MSAGEELRAVMDEALARVSPQLVWDEREQVALDAACAAADRIERLTSIANTEGIEPTELVKVSAELRMLEKHQTDMLARLSFTTEPAKSARHQRAVNARWQRRDAEWAAAREGSA</sequence>
<gene>
    <name evidence="1" type="ORF">MBOU_24840</name>
</gene>
<evidence type="ECO:0000313" key="1">
    <source>
        <dbReference type="EMBL" id="GFG90442.1"/>
    </source>
</evidence>
<proteinExistence type="predicted"/>
<comment type="caution">
    <text evidence="1">The sequence shown here is derived from an EMBL/GenBank/DDBJ whole genome shotgun (WGS) entry which is preliminary data.</text>
</comment>
<dbReference type="Proteomes" id="UP000465360">
    <property type="component" value="Unassembled WGS sequence"/>
</dbReference>
<dbReference type="AlphaFoldDB" id="A0A7I9YPE6"/>
<name>A0A7I9YPE6_MYCBU</name>
<dbReference type="EMBL" id="BLKZ01000001">
    <property type="protein sequence ID" value="GFG90442.1"/>
    <property type="molecule type" value="Genomic_DNA"/>
</dbReference>
<evidence type="ECO:0000313" key="2">
    <source>
        <dbReference type="Proteomes" id="UP000465360"/>
    </source>
</evidence>
<reference evidence="1 2" key="1">
    <citation type="journal article" date="2019" name="Emerg. Microbes Infect.">
        <title>Comprehensive subspecies identification of 175 nontuberculous mycobacteria species based on 7547 genomic profiles.</title>
        <authorList>
            <person name="Matsumoto Y."/>
            <person name="Kinjo T."/>
            <person name="Motooka D."/>
            <person name="Nabeya D."/>
            <person name="Jung N."/>
            <person name="Uechi K."/>
            <person name="Horii T."/>
            <person name="Iida T."/>
            <person name="Fujita J."/>
            <person name="Nakamura S."/>
        </authorList>
    </citation>
    <scope>NUCLEOTIDE SEQUENCE [LARGE SCALE GENOMIC DNA]</scope>
    <source>
        <strain evidence="1 2">JCM 30725</strain>
    </source>
</reference>
<keyword evidence="2" id="KW-1185">Reference proteome</keyword>